<dbReference type="EMBL" id="JAGTIS010000001">
    <property type="protein sequence ID" value="MBT8764798.1"/>
    <property type="molecule type" value="Genomic_DNA"/>
</dbReference>
<dbReference type="RefSeq" id="WP_215369262.1">
    <property type="nucleotide sequence ID" value="NZ_JAGTIS010000001.1"/>
</dbReference>
<keyword evidence="2" id="KW-1185">Reference proteome</keyword>
<organism evidence="1 2">
    <name type="scientific">Metapseudomonas boanensis</name>
    <dbReference type="NCBI Taxonomy" id="2822138"/>
    <lineage>
        <taxon>Bacteria</taxon>
        <taxon>Pseudomonadati</taxon>
        <taxon>Pseudomonadota</taxon>
        <taxon>Gammaproteobacteria</taxon>
        <taxon>Pseudomonadales</taxon>
        <taxon>Pseudomonadaceae</taxon>
        <taxon>Metapseudomonas</taxon>
    </lineage>
</organism>
<evidence type="ECO:0000313" key="1">
    <source>
        <dbReference type="EMBL" id="MBT8764798.1"/>
    </source>
</evidence>
<sequence>MPGLAGILEDTGIAGFTCTIVAEKDGHALRHQVKGATGRETVDLIQPGYSSQSGRGATAGARDVIDADRSAGGSGRAIVFLLADHLQDGVEVGLRNLGPRKDATKCLLLPGSQSTGPRDDLAQQ</sequence>
<dbReference type="Proteomes" id="UP001519667">
    <property type="component" value="Unassembled WGS sequence"/>
</dbReference>
<protein>
    <submittedName>
        <fullName evidence="1">Uncharacterized protein</fullName>
    </submittedName>
</protein>
<accession>A0ABS5XC17</accession>
<evidence type="ECO:0000313" key="2">
    <source>
        <dbReference type="Proteomes" id="UP001519667"/>
    </source>
</evidence>
<name>A0ABS5XC17_9GAMM</name>
<proteinExistence type="predicted"/>
<gene>
    <name evidence="1" type="ORF">J7302_01350</name>
</gene>
<reference evidence="1 2" key="1">
    <citation type="submission" date="2021-04" db="EMBL/GenBank/DDBJ databases">
        <title>Pseudomonas boanensis sp. nov., a bacterium isolated from river water used for household purposes in Boane District, Mozambique.</title>
        <authorList>
            <person name="Nicklasson M."/>
            <person name="Martin-Rodriguez A.J."/>
            <person name="Thorell K."/>
            <person name="Neves L."/>
            <person name="Mussagy A."/>
            <person name="Rydberg H.A."/>
            <person name="Hernroth B."/>
            <person name="Svensson-Stadler L."/>
            <person name="Sjoling A."/>
        </authorList>
    </citation>
    <scope>NUCLEOTIDE SEQUENCE [LARGE SCALE GENOMIC DNA]</scope>
    <source>
        <strain evidence="1 2">DB1</strain>
    </source>
</reference>
<comment type="caution">
    <text evidence="1">The sequence shown here is derived from an EMBL/GenBank/DDBJ whole genome shotgun (WGS) entry which is preliminary data.</text>
</comment>